<gene>
    <name evidence="2" type="ORF">AB6A68_09930</name>
</gene>
<dbReference type="RefSeq" id="WP_369084671.1">
    <property type="nucleotide sequence ID" value="NZ_JBFSHR010000038.1"/>
</dbReference>
<evidence type="ECO:0000313" key="2">
    <source>
        <dbReference type="EMBL" id="MEX6430151.1"/>
    </source>
</evidence>
<accession>A0ABV3Y5E3</accession>
<name>A0ABV3Y5E3_9ACTN</name>
<evidence type="ECO:0000256" key="1">
    <source>
        <dbReference type="SAM" id="MobiDB-lite"/>
    </source>
</evidence>
<protein>
    <recommendedName>
        <fullName evidence="4">MinD-like ATPase involved in chromosome partitioning or flagellar assembly</fullName>
    </recommendedName>
</protein>
<comment type="caution">
    <text evidence="2">The sequence shown here is derived from an EMBL/GenBank/DDBJ whole genome shotgun (WGS) entry which is preliminary data.</text>
</comment>
<dbReference type="Proteomes" id="UP001560267">
    <property type="component" value="Unassembled WGS sequence"/>
</dbReference>
<dbReference type="EMBL" id="JBFSHR010000038">
    <property type="protein sequence ID" value="MEX6430151.1"/>
    <property type="molecule type" value="Genomic_DNA"/>
</dbReference>
<sequence length="471" mass="51260">MSRDPYVIVLVDHDDVSIVARLAPVADQLKIRCLASPTEATSIVAAGLAIANIPLHHWPTITPRQAQSLDPWELVELARNPTTSVRALDSDPDIGDSRSLDHQQSQMDNHSDVAQPVAQQPREVATPTTTNSPQTAAQFTGDAARDHCDFESKAIDHPDLKVALTKAPLVPNPSSHQHERETPANGEPGCCIIPVIGVDPTLNAQVSCLLAQLCAEVTETILLELDSHGFQRFLHDTALEAPSLIDLLRASTTTVEDIAGLVPARGYRLIPQPLLSNPQLSFDVDRIATVLNLFAELGSTLVVQGDRALIRTNVASPAKGVELFTDSLLGQCRVLVVTVGAGVTSLYGLVNLIRDCLHRFGALRDLLLVVVGRRGELRRGRDLHGLLEEAIPESVARLGTLEIVALGNLELDDYHQRVSTFPASVVRPLRPFVTRITTQPRIVPGLRPINVTHTLYERVDPLLDFFAQVQD</sequence>
<organism evidence="2 3">
    <name type="scientific">Ferrimicrobium acidiphilum</name>
    <dbReference type="NCBI Taxonomy" id="121039"/>
    <lineage>
        <taxon>Bacteria</taxon>
        <taxon>Bacillati</taxon>
        <taxon>Actinomycetota</taxon>
        <taxon>Acidimicrobiia</taxon>
        <taxon>Acidimicrobiales</taxon>
        <taxon>Acidimicrobiaceae</taxon>
        <taxon>Ferrimicrobium</taxon>
    </lineage>
</organism>
<evidence type="ECO:0000313" key="3">
    <source>
        <dbReference type="Proteomes" id="UP001560267"/>
    </source>
</evidence>
<feature type="compositionally biased region" description="Polar residues" evidence="1">
    <location>
        <begin position="126"/>
        <end position="138"/>
    </location>
</feature>
<evidence type="ECO:0008006" key="4">
    <source>
        <dbReference type="Google" id="ProtNLM"/>
    </source>
</evidence>
<proteinExistence type="predicted"/>
<reference evidence="2 3" key="1">
    <citation type="submission" date="2024-07" db="EMBL/GenBank/DDBJ databases">
        <title>Draft Genome Sequence of Ferrimicrobium acidiphilum Strain YE2023, Isolated from a Pulp of Bioleach Reactor.</title>
        <authorList>
            <person name="Elkina Y.A."/>
            <person name="Bulaeva A.G."/>
            <person name="Beletsky A.V."/>
            <person name="Mardanov A.V."/>
        </authorList>
    </citation>
    <scope>NUCLEOTIDE SEQUENCE [LARGE SCALE GENOMIC DNA]</scope>
    <source>
        <strain evidence="2 3">YE2023</strain>
    </source>
</reference>
<keyword evidence="3" id="KW-1185">Reference proteome</keyword>
<feature type="region of interest" description="Disordered" evidence="1">
    <location>
        <begin position="83"/>
        <end position="143"/>
    </location>
</feature>